<proteinExistence type="predicted"/>
<evidence type="ECO:0000313" key="3">
    <source>
        <dbReference type="Proteomes" id="UP001161325"/>
    </source>
</evidence>
<organism evidence="2 3">
    <name type="scientific">Roseisolibacter agri</name>
    <dbReference type="NCBI Taxonomy" id="2014610"/>
    <lineage>
        <taxon>Bacteria</taxon>
        <taxon>Pseudomonadati</taxon>
        <taxon>Gemmatimonadota</taxon>
        <taxon>Gemmatimonadia</taxon>
        <taxon>Gemmatimonadales</taxon>
        <taxon>Gemmatimonadaceae</taxon>
        <taxon>Roseisolibacter</taxon>
    </lineage>
</organism>
<evidence type="ECO:0008006" key="4">
    <source>
        <dbReference type="Google" id="ProtNLM"/>
    </source>
</evidence>
<evidence type="ECO:0000256" key="1">
    <source>
        <dbReference type="SAM" id="SignalP"/>
    </source>
</evidence>
<keyword evidence="1" id="KW-0732">Signal</keyword>
<sequence length="262" mass="26851">MRTARLLAPLALALLPHAPLGAQPAAAPATDSIVAAATRAQLAGRGDEARAILARGIRGATRADARLLYQGILGDTHLYEGDLKAALRVYGAAAAAATRAKVDSMAGAAHYGMALVEAMSGRAREADAHLAAAERAGDWPGNDPALVRARDRAMLSALLGRVEATDTALRALASTPRAAQFVPAFRGLSLAMAGRCADALRATALAADQQGAIVLAARARCAAASGQAAEASAARTAVLTMAPPDPFGWPHLIARHLARQIR</sequence>
<name>A0AA37Q9N4_9BACT</name>
<protein>
    <recommendedName>
        <fullName evidence="4">Tetratricopeptide repeat protein</fullName>
    </recommendedName>
</protein>
<feature type="chain" id="PRO_5041322982" description="Tetratricopeptide repeat protein" evidence="1">
    <location>
        <begin position="23"/>
        <end position="262"/>
    </location>
</feature>
<accession>A0AA37Q9N4</accession>
<reference evidence="2" key="1">
    <citation type="submission" date="2022-08" db="EMBL/GenBank/DDBJ databases">
        <title>Draft genome sequencing of Roseisolibacter agri AW1220.</title>
        <authorList>
            <person name="Tobiishi Y."/>
            <person name="Tonouchi A."/>
        </authorList>
    </citation>
    <scope>NUCLEOTIDE SEQUENCE</scope>
    <source>
        <strain evidence="2">AW1220</strain>
    </source>
</reference>
<feature type="signal peptide" evidence="1">
    <location>
        <begin position="1"/>
        <end position="22"/>
    </location>
</feature>
<comment type="caution">
    <text evidence="2">The sequence shown here is derived from an EMBL/GenBank/DDBJ whole genome shotgun (WGS) entry which is preliminary data.</text>
</comment>
<evidence type="ECO:0000313" key="2">
    <source>
        <dbReference type="EMBL" id="GLC24891.1"/>
    </source>
</evidence>
<dbReference type="Proteomes" id="UP001161325">
    <property type="component" value="Unassembled WGS sequence"/>
</dbReference>
<keyword evidence="3" id="KW-1185">Reference proteome</keyword>
<gene>
    <name evidence="2" type="ORF">rosag_14040</name>
</gene>
<dbReference type="AlphaFoldDB" id="A0AA37Q9N4"/>
<dbReference type="RefSeq" id="WP_284349334.1">
    <property type="nucleotide sequence ID" value="NZ_BRXS01000002.1"/>
</dbReference>
<dbReference type="EMBL" id="BRXS01000002">
    <property type="protein sequence ID" value="GLC24891.1"/>
    <property type="molecule type" value="Genomic_DNA"/>
</dbReference>